<comment type="caution">
    <text evidence="2">The sequence shown here is derived from an EMBL/GenBank/DDBJ whole genome shotgun (WGS) entry which is preliminary data.</text>
</comment>
<protein>
    <submittedName>
        <fullName evidence="2">Uncharacterized protein</fullName>
    </submittedName>
</protein>
<name>A0A2U3E6L9_PURLI</name>
<evidence type="ECO:0000256" key="1">
    <source>
        <dbReference type="SAM" id="MobiDB-lite"/>
    </source>
</evidence>
<feature type="region of interest" description="Disordered" evidence="1">
    <location>
        <begin position="1"/>
        <end position="27"/>
    </location>
</feature>
<feature type="region of interest" description="Disordered" evidence="1">
    <location>
        <begin position="321"/>
        <end position="340"/>
    </location>
</feature>
<reference evidence="2 3" key="1">
    <citation type="journal article" date="2016" name="Front. Microbiol.">
        <title>Genome and transcriptome sequences reveal the specific parasitism of the nematophagous Purpureocillium lilacinum 36-1.</title>
        <authorList>
            <person name="Xie J."/>
            <person name="Li S."/>
            <person name="Mo C."/>
            <person name="Xiao X."/>
            <person name="Peng D."/>
            <person name="Wang G."/>
            <person name="Xiao Y."/>
        </authorList>
    </citation>
    <scope>NUCLEOTIDE SEQUENCE [LARGE SCALE GENOMIC DNA]</scope>
    <source>
        <strain evidence="2 3">36-1</strain>
    </source>
</reference>
<dbReference type="AlphaFoldDB" id="A0A2U3E6L9"/>
<evidence type="ECO:0000313" key="3">
    <source>
        <dbReference type="Proteomes" id="UP000245956"/>
    </source>
</evidence>
<dbReference type="Proteomes" id="UP000245956">
    <property type="component" value="Unassembled WGS sequence"/>
</dbReference>
<gene>
    <name evidence="2" type="ORF">PCL_00296</name>
</gene>
<proteinExistence type="predicted"/>
<accession>A0A2U3E6L9</accession>
<evidence type="ECO:0000313" key="2">
    <source>
        <dbReference type="EMBL" id="PWI70152.1"/>
    </source>
</evidence>
<dbReference type="EMBL" id="LCWV01000010">
    <property type="protein sequence ID" value="PWI70152.1"/>
    <property type="molecule type" value="Genomic_DNA"/>
</dbReference>
<sequence>MAPQGPFRNLFNPGGRNSTGAPSTREEVGLRQAEYEAMVLALVARPWDDKTIDVAWININNEADRVATENRLRQYFEVRELKVYHLKDTPYRFDVGVWQRRQLYDVLPNGAGHRPSAAYPITHHLISVPFAEAHKVHIRNLSRFVDSGLDKYVHWHVYEHPGLADDCVYPVFNFKSRQDFGYAPRQYTLFLSRLEFVAIARSSRPGVYGDNAAPLLLFSPAFLQSRSALADILETYAYALITPKLRTGTWETTTRNNVPRIFLGQCSWPRNHKLAINSSFFLSFPSSTHNPFPLLILPQLFSPTWPDPCFLPCRAPATRDTHRAMAPPRPHAPSGLDVVPKPALTRRVGPAGDNPVLTRHEAQEISGYMRMMLRPDSERMLDFAWIEIRSDADRKQAISVLSSLFFCPGLTIVPVRLLTYPVRGRRWDCIRCSLDPDRCPRTLDMISIPFDWACKAKEIVTFIQKTMGRRAHYCDWHSYWASEWEEYPNHFYKDKTKADLPGYFPNPP</sequence>
<organism evidence="2 3">
    <name type="scientific">Purpureocillium lilacinum</name>
    <name type="common">Paecilomyces lilacinus</name>
    <dbReference type="NCBI Taxonomy" id="33203"/>
    <lineage>
        <taxon>Eukaryota</taxon>
        <taxon>Fungi</taxon>
        <taxon>Dikarya</taxon>
        <taxon>Ascomycota</taxon>
        <taxon>Pezizomycotina</taxon>
        <taxon>Sordariomycetes</taxon>
        <taxon>Hypocreomycetidae</taxon>
        <taxon>Hypocreales</taxon>
        <taxon>Ophiocordycipitaceae</taxon>
        <taxon>Purpureocillium</taxon>
    </lineage>
</organism>